<sequence length="194" mass="21368">MRVLGVPRSAIISDVVSESGWKIRSRGQRRFSEVYVKLNARPVPSRHSLERTSCFGELIMTTSKPISLLPRPEIIYEIKEVMSLVGKLLLWYGRLIGSAITLDWNHTVASLMLPAHSRLDLCSRRWCSRQSSTLSVKNGTRGGMEGEVLGSRLTNNLIMELERTHNRGVGVGALQRCEPGAQGAGSPTGRVVTG</sequence>
<reference evidence="1" key="3">
    <citation type="submission" date="2023-03" db="UniProtKB">
        <authorList>
            <consortium name="EnsemblPlants"/>
        </authorList>
    </citation>
    <scope>IDENTIFICATION</scope>
    <source>
        <strain evidence="1">cv. Chiifu-401-42</strain>
    </source>
</reference>
<reference evidence="1 2" key="1">
    <citation type="journal article" date="2011" name="Nat. Genet.">
        <title>The genome of the mesopolyploid crop species Brassica rapa.</title>
        <authorList>
            <consortium name="Brassica rapa Genome Sequencing Project Consortium"/>
            <person name="Wang X."/>
            <person name="Wang H."/>
            <person name="Wang J."/>
            <person name="Sun R."/>
            <person name="Wu J."/>
            <person name="Liu S."/>
            <person name="Bai Y."/>
            <person name="Mun J.H."/>
            <person name="Bancroft I."/>
            <person name="Cheng F."/>
            <person name="Huang S."/>
            <person name="Li X."/>
            <person name="Hua W."/>
            <person name="Wang J."/>
            <person name="Wang X."/>
            <person name="Freeling M."/>
            <person name="Pires J.C."/>
            <person name="Paterson A.H."/>
            <person name="Chalhoub B."/>
            <person name="Wang B."/>
            <person name="Hayward A."/>
            <person name="Sharpe A.G."/>
            <person name="Park B.S."/>
            <person name="Weisshaar B."/>
            <person name="Liu B."/>
            <person name="Li B."/>
            <person name="Liu B."/>
            <person name="Tong C."/>
            <person name="Song C."/>
            <person name="Duran C."/>
            <person name="Peng C."/>
            <person name="Geng C."/>
            <person name="Koh C."/>
            <person name="Lin C."/>
            <person name="Edwards D."/>
            <person name="Mu D."/>
            <person name="Shen D."/>
            <person name="Soumpourou E."/>
            <person name="Li F."/>
            <person name="Fraser F."/>
            <person name="Conant G."/>
            <person name="Lassalle G."/>
            <person name="King G.J."/>
            <person name="Bonnema G."/>
            <person name="Tang H."/>
            <person name="Wang H."/>
            <person name="Belcram H."/>
            <person name="Zhou H."/>
            <person name="Hirakawa H."/>
            <person name="Abe H."/>
            <person name="Guo H."/>
            <person name="Wang H."/>
            <person name="Jin H."/>
            <person name="Parkin I.A."/>
            <person name="Batley J."/>
            <person name="Kim J.S."/>
            <person name="Just J."/>
            <person name="Li J."/>
            <person name="Xu J."/>
            <person name="Deng J."/>
            <person name="Kim J.A."/>
            <person name="Li J."/>
            <person name="Yu J."/>
            <person name="Meng J."/>
            <person name="Wang J."/>
            <person name="Min J."/>
            <person name="Poulain J."/>
            <person name="Wang J."/>
            <person name="Hatakeyama K."/>
            <person name="Wu K."/>
            <person name="Wang L."/>
            <person name="Fang L."/>
            <person name="Trick M."/>
            <person name="Links M.G."/>
            <person name="Zhao M."/>
            <person name="Jin M."/>
            <person name="Ramchiary N."/>
            <person name="Drou N."/>
            <person name="Berkman P.J."/>
            <person name="Cai Q."/>
            <person name="Huang Q."/>
            <person name="Li R."/>
            <person name="Tabata S."/>
            <person name="Cheng S."/>
            <person name="Zhang S."/>
            <person name="Zhang S."/>
            <person name="Huang S."/>
            <person name="Sato S."/>
            <person name="Sun S."/>
            <person name="Kwon S.J."/>
            <person name="Choi S.R."/>
            <person name="Lee T.H."/>
            <person name="Fan W."/>
            <person name="Zhao X."/>
            <person name="Tan X."/>
            <person name="Xu X."/>
            <person name="Wang Y."/>
            <person name="Qiu Y."/>
            <person name="Yin Y."/>
            <person name="Li Y."/>
            <person name="Du Y."/>
            <person name="Liao Y."/>
            <person name="Lim Y."/>
            <person name="Narusaka Y."/>
            <person name="Wang Y."/>
            <person name="Wang Z."/>
            <person name="Li Z."/>
            <person name="Wang Z."/>
            <person name="Xiong Z."/>
            <person name="Zhang Z."/>
        </authorList>
    </citation>
    <scope>NUCLEOTIDE SEQUENCE [LARGE SCALE GENOMIC DNA]</scope>
    <source>
        <strain evidence="1 2">cv. Chiifu-401-42</strain>
    </source>
</reference>
<dbReference type="Gramene" id="Bra016071.1">
    <property type="protein sequence ID" value="Bra016071.1-P"/>
    <property type="gene ID" value="Bra016071"/>
</dbReference>
<dbReference type="AlphaFoldDB" id="M4DHU4"/>
<organism evidence="1 2">
    <name type="scientific">Brassica campestris</name>
    <name type="common">Field mustard</name>
    <dbReference type="NCBI Taxonomy" id="3711"/>
    <lineage>
        <taxon>Eukaryota</taxon>
        <taxon>Viridiplantae</taxon>
        <taxon>Streptophyta</taxon>
        <taxon>Embryophyta</taxon>
        <taxon>Tracheophyta</taxon>
        <taxon>Spermatophyta</taxon>
        <taxon>Magnoliopsida</taxon>
        <taxon>eudicotyledons</taxon>
        <taxon>Gunneridae</taxon>
        <taxon>Pentapetalae</taxon>
        <taxon>rosids</taxon>
        <taxon>malvids</taxon>
        <taxon>Brassicales</taxon>
        <taxon>Brassicaceae</taxon>
        <taxon>Brassiceae</taxon>
        <taxon>Brassica</taxon>
    </lineage>
</organism>
<dbReference type="OMA" id="CFGELIM"/>
<dbReference type="InParanoid" id="M4DHU4"/>
<accession>M4DHU4</accession>
<dbReference type="Proteomes" id="UP000011750">
    <property type="component" value="Chromosome A07"/>
</dbReference>
<protein>
    <submittedName>
        <fullName evidence="1">Uncharacterized protein</fullName>
    </submittedName>
</protein>
<reference evidence="1 2" key="2">
    <citation type="journal article" date="2018" name="Hortic Res">
        <title>Improved Brassica rapa reference genome by single-molecule sequencing and chromosome conformation capture technologies.</title>
        <authorList>
            <person name="Zhang L."/>
            <person name="Cai X."/>
            <person name="Wu J."/>
            <person name="Liu M."/>
            <person name="Grob S."/>
            <person name="Cheng F."/>
            <person name="Liang J."/>
            <person name="Cai C."/>
            <person name="Liu Z."/>
            <person name="Liu B."/>
            <person name="Wang F."/>
            <person name="Li S."/>
            <person name="Liu F."/>
            <person name="Li X."/>
            <person name="Cheng L."/>
            <person name="Yang W."/>
            <person name="Li M.H."/>
            <person name="Grossniklaus U."/>
            <person name="Zheng H."/>
            <person name="Wang X."/>
        </authorList>
    </citation>
    <scope>NUCLEOTIDE SEQUENCE [LARGE SCALE GENOMIC DNA]</scope>
    <source>
        <strain evidence="1 2">cv. Chiifu-401-42</strain>
    </source>
</reference>
<keyword evidence="2" id="KW-1185">Reference proteome</keyword>
<evidence type="ECO:0000313" key="2">
    <source>
        <dbReference type="Proteomes" id="UP000011750"/>
    </source>
</evidence>
<dbReference type="EnsemblPlants" id="Bra016071.1">
    <property type="protein sequence ID" value="Bra016071.1-P"/>
    <property type="gene ID" value="Bra016071"/>
</dbReference>
<dbReference type="HOGENOM" id="CLU_1404252_0_0_1"/>
<name>M4DHU4_BRACM</name>
<proteinExistence type="predicted"/>
<evidence type="ECO:0000313" key="1">
    <source>
        <dbReference type="EnsemblPlants" id="Bra016071.1-P"/>
    </source>
</evidence>